<dbReference type="InterPro" id="IPR013425">
    <property type="entry name" value="Autotrns_rpt"/>
</dbReference>
<evidence type="ECO:0000313" key="10">
    <source>
        <dbReference type="Proteomes" id="UP001595961"/>
    </source>
</evidence>
<proteinExistence type="inferred from homology"/>
<dbReference type="Pfam" id="PF03797">
    <property type="entry name" value="Autotransporter"/>
    <property type="match status" value="1"/>
</dbReference>
<reference evidence="10" key="1">
    <citation type="journal article" date="2019" name="Int. J. Syst. Evol. Microbiol.">
        <title>The Global Catalogue of Microorganisms (GCM) 10K type strain sequencing project: providing services to taxonomists for standard genome sequencing and annotation.</title>
        <authorList>
            <consortium name="The Broad Institute Genomics Platform"/>
            <consortium name="The Broad Institute Genome Sequencing Center for Infectious Disease"/>
            <person name="Wu L."/>
            <person name="Ma J."/>
        </authorList>
    </citation>
    <scope>NUCLEOTIDE SEQUENCE [LARGE SCALE GENOMIC DNA]</scope>
    <source>
        <strain evidence="10">CCM 4481</strain>
    </source>
</reference>
<dbReference type="InterPro" id="IPR034061">
    <property type="entry name" value="Peptidases_S8_Autotransporter"/>
</dbReference>
<evidence type="ECO:0000256" key="5">
    <source>
        <dbReference type="ARBA" id="ARBA00022825"/>
    </source>
</evidence>
<comment type="similarity">
    <text evidence="1 6">Belongs to the peptidase S8 family.</text>
</comment>
<organism evidence="9 10">
    <name type="scientific">Dyella halodurans</name>
    <dbReference type="NCBI Taxonomy" id="1920171"/>
    <lineage>
        <taxon>Bacteria</taxon>
        <taxon>Pseudomonadati</taxon>
        <taxon>Pseudomonadota</taxon>
        <taxon>Gammaproteobacteria</taxon>
        <taxon>Lysobacterales</taxon>
        <taxon>Rhodanobacteraceae</taxon>
        <taxon>Dyella</taxon>
    </lineage>
</organism>
<dbReference type="CDD" id="cd04848">
    <property type="entry name" value="Peptidases_S8_Autotransporter_serine_protease_like"/>
    <property type="match status" value="1"/>
</dbReference>
<feature type="active site" description="Charge relay system" evidence="6">
    <location>
        <position position="118"/>
    </location>
</feature>
<evidence type="ECO:0000256" key="4">
    <source>
        <dbReference type="ARBA" id="ARBA00022801"/>
    </source>
</evidence>
<dbReference type="InterPro" id="IPR036852">
    <property type="entry name" value="Peptidase_S8/S53_dom_sf"/>
</dbReference>
<dbReference type="InterPro" id="IPR050131">
    <property type="entry name" value="Peptidase_S8_subtilisin-like"/>
</dbReference>
<dbReference type="InterPro" id="IPR023828">
    <property type="entry name" value="Peptidase_S8_Ser-AS"/>
</dbReference>
<evidence type="ECO:0000256" key="7">
    <source>
        <dbReference type="SAM" id="MobiDB-lite"/>
    </source>
</evidence>
<name>A0ABV9C575_9GAMM</name>
<keyword evidence="3" id="KW-0732">Signal</keyword>
<keyword evidence="10" id="KW-1185">Reference proteome</keyword>
<protein>
    <submittedName>
        <fullName evidence="9">S8 family serine peptidase</fullName>
    </submittedName>
</protein>
<dbReference type="InterPro" id="IPR036709">
    <property type="entry name" value="Autotransporte_beta_dom_sf"/>
</dbReference>
<dbReference type="InterPro" id="IPR005546">
    <property type="entry name" value="Autotransporte_beta"/>
</dbReference>
<keyword evidence="4 6" id="KW-0378">Hydrolase</keyword>
<keyword evidence="2 6" id="KW-0645">Protease</keyword>
<dbReference type="PANTHER" id="PTHR43806">
    <property type="entry name" value="PEPTIDASE S8"/>
    <property type="match status" value="1"/>
</dbReference>
<dbReference type="Proteomes" id="UP001595961">
    <property type="component" value="Unassembled WGS sequence"/>
</dbReference>
<dbReference type="InterPro" id="IPR023827">
    <property type="entry name" value="Peptidase_S8_Asp-AS"/>
</dbReference>
<evidence type="ECO:0000256" key="3">
    <source>
        <dbReference type="ARBA" id="ARBA00022729"/>
    </source>
</evidence>
<sequence length="934" mass="95742">MTTTKLGLRPRRMAVLVAMALGLGACGGGGGNSPVKMVSTPPSTPPSTAIQPPVDAQLGLTNTYAAHAAGYTGTGVTIGIVDTGVMATHPALAGRVVKELIYVDPNTNNVNVNDVNGHGTFVAQIAAGAAFAQFPGGIAPGADIVSARIIDDNAPDDNGSTTPPPASSSDAIPLGQVSADLIANGVKVMNNSWGGVSWSSTDTATTQSFHDAYNTFINSWGGLVVFAAGNDAQANPSTIASLPSLAPDLEKGWLAVVALDSNTPTQLASYSNKCGIAMNYCLAAPGNVIVTGKNDTATSVSYWIAEGTSLSAPQVSGAAALVWQAYPYFSNDLVRQTLLGTADPLGGSQPNTTFGYGGLDVGKAVNGPEQFNWGDVTVSFSGNSSWNNPISGAGGLIKQGTGTLTLTQPSTFTGLTQVQGGMLVANSLAANVSIGAQGVLSTTPTIGGSVTNAGVLAVTTSDTMVGGNYTQQGAGRLAVALGSALRVTGTATLSGGDLFVLGIKQGYSANLHTDVLTAAGGLNGTFSALNEASGVLLTATLNYSATDAWLNVSQVQASAVQGMAYTPASFGAAQRVDGAFTQINTQVGQGSATGGGAIPTSFINGAASLQQTATTSALQQSLSSLSGQLHAASAAMTFDAIDAGTHALSNRFDQLAYATSVGGWAQSLNDYGSMSRSGYGNVGYDLNGWMVGQDRHFGSNGVFGFAVSQSQDLGRLDEFADQGQSRAVEGMLYGGIAQNQWYAMGRLGVGSYREDMRRHVELGSDVESVASDSNGRYSIAYGESGYRLSLGGVHVTPYVNLQYADIETDGFNEVGGDGFGLKANAQTVQRWQAGAGLRAGDDWSLAGGGHLSLQAHMLWQRAFSMRGDVLDASFSVLNQWAPVGGIGLSRYGGDAGLSLNWAMSARSALSFGIDQYVAQHDRGKMSTLNYRLNF</sequence>
<accession>A0ABV9C575</accession>
<gene>
    <name evidence="9" type="ORF">ACFO5W_16335</name>
</gene>
<dbReference type="PROSITE" id="PS00138">
    <property type="entry name" value="SUBTILASE_SER"/>
    <property type="match status" value="1"/>
</dbReference>
<dbReference type="Gene3D" id="2.40.128.130">
    <property type="entry name" value="Autotransporter beta-domain"/>
    <property type="match status" value="1"/>
</dbReference>
<comment type="caution">
    <text evidence="9">The sequence shown here is derived from an EMBL/GenBank/DDBJ whole genome shotgun (WGS) entry which is preliminary data.</text>
</comment>
<dbReference type="Pfam" id="PF00082">
    <property type="entry name" value="Peptidase_S8"/>
    <property type="match status" value="1"/>
</dbReference>
<dbReference type="Gene3D" id="3.40.50.200">
    <property type="entry name" value="Peptidase S8/S53 domain"/>
    <property type="match status" value="1"/>
</dbReference>
<dbReference type="PRINTS" id="PR00723">
    <property type="entry name" value="SUBTILISIN"/>
</dbReference>
<dbReference type="PROSITE" id="PS51208">
    <property type="entry name" value="AUTOTRANSPORTER"/>
    <property type="match status" value="1"/>
</dbReference>
<dbReference type="InterPro" id="IPR015500">
    <property type="entry name" value="Peptidase_S8_subtilisin-rel"/>
</dbReference>
<feature type="region of interest" description="Disordered" evidence="7">
    <location>
        <begin position="151"/>
        <end position="172"/>
    </location>
</feature>
<dbReference type="InterPro" id="IPR000209">
    <property type="entry name" value="Peptidase_S8/S53_dom"/>
</dbReference>
<dbReference type="SUPFAM" id="SSF52743">
    <property type="entry name" value="Subtilisin-like"/>
    <property type="match status" value="1"/>
</dbReference>
<feature type="active site" description="Charge relay system" evidence="6">
    <location>
        <position position="82"/>
    </location>
</feature>
<evidence type="ECO:0000256" key="6">
    <source>
        <dbReference type="PROSITE-ProRule" id="PRU01240"/>
    </source>
</evidence>
<dbReference type="EMBL" id="JBHSGA010000018">
    <property type="protein sequence ID" value="MFC4528213.1"/>
    <property type="molecule type" value="Genomic_DNA"/>
</dbReference>
<feature type="domain" description="Autotransporter" evidence="8">
    <location>
        <begin position="656"/>
        <end position="934"/>
    </location>
</feature>
<dbReference type="SUPFAM" id="SSF103515">
    <property type="entry name" value="Autotransporter"/>
    <property type="match status" value="1"/>
</dbReference>
<evidence type="ECO:0000313" key="9">
    <source>
        <dbReference type="EMBL" id="MFC4528213.1"/>
    </source>
</evidence>
<dbReference type="RefSeq" id="WP_266148459.1">
    <property type="nucleotide sequence ID" value="NZ_CP064028.1"/>
</dbReference>
<dbReference type="PROSITE" id="PS00136">
    <property type="entry name" value="SUBTILASE_ASP"/>
    <property type="match status" value="1"/>
</dbReference>
<evidence type="ECO:0000256" key="1">
    <source>
        <dbReference type="ARBA" id="ARBA00011073"/>
    </source>
</evidence>
<dbReference type="PANTHER" id="PTHR43806:SF11">
    <property type="entry name" value="CEREVISIN-RELATED"/>
    <property type="match status" value="1"/>
</dbReference>
<dbReference type="PROSITE" id="PS51257">
    <property type="entry name" value="PROKAR_LIPOPROTEIN"/>
    <property type="match status" value="1"/>
</dbReference>
<dbReference type="SMART" id="SM00869">
    <property type="entry name" value="Autotransporter"/>
    <property type="match status" value="1"/>
</dbReference>
<evidence type="ECO:0000256" key="2">
    <source>
        <dbReference type="ARBA" id="ARBA00022670"/>
    </source>
</evidence>
<dbReference type="PROSITE" id="PS51892">
    <property type="entry name" value="SUBTILASE"/>
    <property type="match status" value="1"/>
</dbReference>
<dbReference type="Pfam" id="PF12951">
    <property type="entry name" value="PATR"/>
    <property type="match status" value="1"/>
</dbReference>
<feature type="active site" description="Charge relay system" evidence="6">
    <location>
        <position position="309"/>
    </location>
</feature>
<keyword evidence="5 6" id="KW-0720">Serine protease</keyword>
<evidence type="ECO:0000259" key="8">
    <source>
        <dbReference type="PROSITE" id="PS51208"/>
    </source>
</evidence>
<dbReference type="NCBIfam" id="TIGR02601">
    <property type="entry name" value="autotrns_rpt"/>
    <property type="match status" value="1"/>
</dbReference>